<name>A0ABT1MF39_9BACT</name>
<evidence type="ECO:0000256" key="1">
    <source>
        <dbReference type="ARBA" id="ARBA00004651"/>
    </source>
</evidence>
<evidence type="ECO:0000256" key="5">
    <source>
        <dbReference type="ARBA" id="ARBA00022692"/>
    </source>
</evidence>
<evidence type="ECO:0000313" key="11">
    <source>
        <dbReference type="EMBL" id="MCP9611245.1"/>
    </source>
</evidence>
<proteinExistence type="predicted"/>
<keyword evidence="2" id="KW-0813">Transport</keyword>
<evidence type="ECO:0000256" key="8">
    <source>
        <dbReference type="ARBA" id="ARBA00023136"/>
    </source>
</evidence>
<organism evidence="11 12">
    <name type="scientific">Coprobacter tertius</name>
    <dbReference type="NCBI Taxonomy" id="2944915"/>
    <lineage>
        <taxon>Bacteria</taxon>
        <taxon>Pseudomonadati</taxon>
        <taxon>Bacteroidota</taxon>
        <taxon>Bacteroidia</taxon>
        <taxon>Bacteroidales</taxon>
        <taxon>Barnesiellaceae</taxon>
        <taxon>Coprobacter</taxon>
    </lineage>
</organism>
<dbReference type="InterPro" id="IPR048279">
    <property type="entry name" value="MdtK-like"/>
</dbReference>
<keyword evidence="12" id="KW-1185">Reference proteome</keyword>
<evidence type="ECO:0000256" key="9">
    <source>
        <dbReference type="ARBA" id="ARBA00031636"/>
    </source>
</evidence>
<evidence type="ECO:0000313" key="12">
    <source>
        <dbReference type="Proteomes" id="UP001205603"/>
    </source>
</evidence>
<protein>
    <recommendedName>
        <fullName evidence="9">Multidrug-efflux transporter</fullName>
    </recommendedName>
</protein>
<dbReference type="NCBIfam" id="TIGR00797">
    <property type="entry name" value="matE"/>
    <property type="match status" value="1"/>
</dbReference>
<feature type="transmembrane region" description="Helical" evidence="10">
    <location>
        <begin position="12"/>
        <end position="30"/>
    </location>
</feature>
<reference evidence="11 12" key="1">
    <citation type="submission" date="2022-07" db="EMBL/GenBank/DDBJ databases">
        <title>Fecal culturing of patients with breast cancer.</title>
        <authorList>
            <person name="Teng N.M.Y."/>
            <person name="Kiu R."/>
            <person name="Evans R."/>
            <person name="Baker D.J."/>
            <person name="Zenner C."/>
            <person name="Robinson S.D."/>
            <person name="Hall L.J."/>
        </authorList>
    </citation>
    <scope>NUCLEOTIDE SEQUENCE [LARGE SCALE GENOMIC DNA]</scope>
    <source>
        <strain evidence="11 12">LH1063</strain>
    </source>
</reference>
<feature type="transmembrane region" description="Helical" evidence="10">
    <location>
        <begin position="186"/>
        <end position="209"/>
    </location>
</feature>
<feature type="transmembrane region" description="Helical" evidence="10">
    <location>
        <begin position="92"/>
        <end position="112"/>
    </location>
</feature>
<sequence>MFVMFTRKEIWTVSYPILISLVVQNLINITDTAFLGRVGEVELGASALAGVYYMAVYMIGFGFSTGSQILMARRNGEKRFKDIGSIMLQSTFFLILLAALLWGLNDFCSPWFLRLMINSKEIYNATTEYLDYRIYGLFFSFISAMFRAFYVGITKTRILTVNAIIMAVSNIILNYIFIFGKFGCPAMGIGGAALGSVLSELISVIYYILYTNVKVDTKKYAFFDFTHFDPKVIVRVLNVSIWTMIQFFIPIITWFVFFVAIEHLGERQLAIANIVRSVSTIFFMPVNAFAATACTLVSNAMGAGHPDEVPRISLRIMKMCYMVILPLMLLVFLWPSLLLRIYTDNQELIQGSILSMYVMVLYYFLAVPGSIWFHTVAGTGNTRTTMVIETFTAFVYMVAIYVIILLFRPANVALCWFVEYIYWAVLLLLSWLYIKKARWQNKKI</sequence>
<evidence type="ECO:0000256" key="10">
    <source>
        <dbReference type="SAM" id="Phobius"/>
    </source>
</evidence>
<dbReference type="Proteomes" id="UP001205603">
    <property type="component" value="Unassembled WGS sequence"/>
</dbReference>
<dbReference type="EMBL" id="JANDHW010000003">
    <property type="protein sequence ID" value="MCP9611245.1"/>
    <property type="molecule type" value="Genomic_DNA"/>
</dbReference>
<evidence type="ECO:0000256" key="4">
    <source>
        <dbReference type="ARBA" id="ARBA00022475"/>
    </source>
</evidence>
<feature type="transmembrane region" description="Helical" evidence="10">
    <location>
        <begin position="413"/>
        <end position="434"/>
    </location>
</feature>
<feature type="transmembrane region" description="Helical" evidence="10">
    <location>
        <begin position="386"/>
        <end position="407"/>
    </location>
</feature>
<evidence type="ECO:0000256" key="6">
    <source>
        <dbReference type="ARBA" id="ARBA00022989"/>
    </source>
</evidence>
<comment type="caution">
    <text evidence="11">The sequence shown here is derived from an EMBL/GenBank/DDBJ whole genome shotgun (WGS) entry which is preliminary data.</text>
</comment>
<keyword evidence="7" id="KW-0406">Ion transport</keyword>
<dbReference type="Pfam" id="PF01554">
    <property type="entry name" value="MatE"/>
    <property type="match status" value="2"/>
</dbReference>
<keyword evidence="8 10" id="KW-0472">Membrane</keyword>
<dbReference type="InterPro" id="IPR002528">
    <property type="entry name" value="MATE_fam"/>
</dbReference>
<feature type="transmembrane region" description="Helical" evidence="10">
    <location>
        <begin position="319"/>
        <end position="342"/>
    </location>
</feature>
<dbReference type="CDD" id="cd13133">
    <property type="entry name" value="MATE_like_7"/>
    <property type="match status" value="1"/>
</dbReference>
<evidence type="ECO:0000256" key="7">
    <source>
        <dbReference type="ARBA" id="ARBA00023065"/>
    </source>
</evidence>
<feature type="transmembrane region" description="Helical" evidence="10">
    <location>
        <begin position="354"/>
        <end position="374"/>
    </location>
</feature>
<dbReference type="PANTHER" id="PTHR43298:SF2">
    <property type="entry name" value="FMN_FAD EXPORTER YEEO-RELATED"/>
    <property type="match status" value="1"/>
</dbReference>
<feature type="transmembrane region" description="Helical" evidence="10">
    <location>
        <begin position="281"/>
        <end position="298"/>
    </location>
</feature>
<comment type="subcellular location">
    <subcellularLocation>
        <location evidence="1">Cell membrane</location>
        <topology evidence="1">Multi-pass membrane protein</topology>
    </subcellularLocation>
</comment>
<accession>A0ABT1MF39</accession>
<keyword evidence="6 10" id="KW-1133">Transmembrane helix</keyword>
<dbReference type="PIRSF" id="PIRSF006603">
    <property type="entry name" value="DinF"/>
    <property type="match status" value="1"/>
</dbReference>
<evidence type="ECO:0000256" key="2">
    <source>
        <dbReference type="ARBA" id="ARBA00022448"/>
    </source>
</evidence>
<gene>
    <name evidence="11" type="ORF">NMU02_03965</name>
</gene>
<dbReference type="InterPro" id="IPR050222">
    <property type="entry name" value="MATE_MdtK"/>
</dbReference>
<keyword evidence="3" id="KW-0050">Antiport</keyword>
<keyword evidence="4" id="KW-1003">Cell membrane</keyword>
<keyword evidence="5 10" id="KW-0812">Transmembrane</keyword>
<feature type="transmembrane region" description="Helical" evidence="10">
    <location>
        <begin position="50"/>
        <end position="71"/>
    </location>
</feature>
<feature type="transmembrane region" description="Helical" evidence="10">
    <location>
        <begin position="158"/>
        <end position="180"/>
    </location>
</feature>
<evidence type="ECO:0000256" key="3">
    <source>
        <dbReference type="ARBA" id="ARBA00022449"/>
    </source>
</evidence>
<feature type="transmembrane region" description="Helical" evidence="10">
    <location>
        <begin position="241"/>
        <end position="261"/>
    </location>
</feature>
<dbReference type="PANTHER" id="PTHR43298">
    <property type="entry name" value="MULTIDRUG RESISTANCE PROTEIN NORM-RELATED"/>
    <property type="match status" value="1"/>
</dbReference>
<feature type="transmembrane region" description="Helical" evidence="10">
    <location>
        <begin position="132"/>
        <end position="151"/>
    </location>
</feature>